<reference evidence="1" key="1">
    <citation type="submission" date="2020-05" db="EMBL/GenBank/DDBJ databases">
        <title>Large-scale comparative analyses of tick genomes elucidate their genetic diversity and vector capacities.</title>
        <authorList>
            <person name="Jia N."/>
            <person name="Wang J."/>
            <person name="Shi W."/>
            <person name="Du L."/>
            <person name="Sun Y."/>
            <person name="Zhan W."/>
            <person name="Jiang J."/>
            <person name="Wang Q."/>
            <person name="Zhang B."/>
            <person name="Ji P."/>
            <person name="Sakyi L.B."/>
            <person name="Cui X."/>
            <person name="Yuan T."/>
            <person name="Jiang B."/>
            <person name="Yang W."/>
            <person name="Lam T.T.-Y."/>
            <person name="Chang Q."/>
            <person name="Ding S."/>
            <person name="Wang X."/>
            <person name="Zhu J."/>
            <person name="Ruan X."/>
            <person name="Zhao L."/>
            <person name="Wei J."/>
            <person name="Que T."/>
            <person name="Du C."/>
            <person name="Cheng J."/>
            <person name="Dai P."/>
            <person name="Han X."/>
            <person name="Huang E."/>
            <person name="Gao Y."/>
            <person name="Liu J."/>
            <person name="Shao H."/>
            <person name="Ye R."/>
            <person name="Li L."/>
            <person name="Wei W."/>
            <person name="Wang X."/>
            <person name="Wang C."/>
            <person name="Yang T."/>
            <person name="Huo Q."/>
            <person name="Li W."/>
            <person name="Guo W."/>
            <person name="Chen H."/>
            <person name="Zhou L."/>
            <person name="Ni X."/>
            <person name="Tian J."/>
            <person name="Zhou Y."/>
            <person name="Sheng Y."/>
            <person name="Liu T."/>
            <person name="Pan Y."/>
            <person name="Xia L."/>
            <person name="Li J."/>
            <person name="Zhao F."/>
            <person name="Cao W."/>
        </authorList>
    </citation>
    <scope>NUCLEOTIDE SEQUENCE</scope>
    <source>
        <strain evidence="1">Dsil-2018</strain>
    </source>
</reference>
<protein>
    <submittedName>
        <fullName evidence="1">Uncharacterized protein</fullName>
    </submittedName>
</protein>
<keyword evidence="2" id="KW-1185">Reference proteome</keyword>
<proteinExistence type="predicted"/>
<evidence type="ECO:0000313" key="2">
    <source>
        <dbReference type="Proteomes" id="UP000821865"/>
    </source>
</evidence>
<accession>A0ACB8D4X9</accession>
<dbReference type="EMBL" id="CM023472">
    <property type="protein sequence ID" value="KAH7959423.1"/>
    <property type="molecule type" value="Genomic_DNA"/>
</dbReference>
<gene>
    <name evidence="1" type="ORF">HPB49_011090</name>
</gene>
<evidence type="ECO:0000313" key="1">
    <source>
        <dbReference type="EMBL" id="KAH7959423.1"/>
    </source>
</evidence>
<organism evidence="1 2">
    <name type="scientific">Dermacentor silvarum</name>
    <name type="common">Tick</name>
    <dbReference type="NCBI Taxonomy" id="543639"/>
    <lineage>
        <taxon>Eukaryota</taxon>
        <taxon>Metazoa</taxon>
        <taxon>Ecdysozoa</taxon>
        <taxon>Arthropoda</taxon>
        <taxon>Chelicerata</taxon>
        <taxon>Arachnida</taxon>
        <taxon>Acari</taxon>
        <taxon>Parasitiformes</taxon>
        <taxon>Ixodida</taxon>
        <taxon>Ixodoidea</taxon>
        <taxon>Ixodidae</taxon>
        <taxon>Rhipicephalinae</taxon>
        <taxon>Dermacentor</taxon>
    </lineage>
</organism>
<name>A0ACB8D4X9_DERSI</name>
<dbReference type="Proteomes" id="UP000821865">
    <property type="component" value="Chromosome 3"/>
</dbReference>
<comment type="caution">
    <text evidence="1">The sequence shown here is derived from an EMBL/GenBank/DDBJ whole genome shotgun (WGS) entry which is preliminary data.</text>
</comment>
<sequence length="178" mass="19409">MVEAHDYGIDSDAVSVAEEDSTAQSDDDRLSSFESLDSPGGSQTPSEMSSSPATGSTLPPPKRAKKNSTLTLPQLLERQHLRTAALLKEQNEVLFEQQKELLQKENDNFKEVMAGITASFLQGTQAMMAQLARQPVPTFGQMAQPFSFGHPLQYTQQEGTYVFAAQSQGSGQPNSQKQ</sequence>